<reference evidence="2 3" key="1">
    <citation type="submission" date="2017-06" db="EMBL/GenBank/DDBJ databases">
        <title>Draft genome of Bartonella tribocorum C635.</title>
        <authorList>
            <person name="Hadjadj L."/>
            <person name="Jiyipong T."/>
            <person name="Diene S.M."/>
            <person name="Morand S."/>
            <person name="Rolain J.-M."/>
        </authorList>
    </citation>
    <scope>NUCLEOTIDE SEQUENCE [LARGE SCALE GENOMIC DNA]</scope>
    <source>
        <strain evidence="2 3">C635</strain>
    </source>
</reference>
<feature type="transmembrane region" description="Helical" evidence="1">
    <location>
        <begin position="18"/>
        <end position="45"/>
    </location>
</feature>
<accession>A0A2M6UW27</accession>
<organism evidence="2 3">
    <name type="scientific">Bartonella tribocorum</name>
    <dbReference type="NCBI Taxonomy" id="85701"/>
    <lineage>
        <taxon>Bacteria</taxon>
        <taxon>Pseudomonadati</taxon>
        <taxon>Pseudomonadota</taxon>
        <taxon>Alphaproteobacteria</taxon>
        <taxon>Hyphomicrobiales</taxon>
        <taxon>Bartonellaceae</taxon>
        <taxon>Bartonella</taxon>
    </lineage>
</organism>
<keyword evidence="1" id="KW-1133">Transmembrane helix</keyword>
<name>A0A2M6UW27_9HYPH</name>
<evidence type="ECO:0000256" key="1">
    <source>
        <dbReference type="SAM" id="Phobius"/>
    </source>
</evidence>
<evidence type="ECO:0000313" key="3">
    <source>
        <dbReference type="Proteomes" id="UP000230791"/>
    </source>
</evidence>
<comment type="caution">
    <text evidence="2">The sequence shown here is derived from an EMBL/GenBank/DDBJ whole genome shotgun (WGS) entry which is preliminary data.</text>
</comment>
<dbReference type="Proteomes" id="UP000230791">
    <property type="component" value="Unassembled WGS sequence"/>
</dbReference>
<evidence type="ECO:0000313" key="2">
    <source>
        <dbReference type="EMBL" id="PIT70392.1"/>
    </source>
</evidence>
<gene>
    <name evidence="2" type="ORF">CEV08_04180</name>
</gene>
<dbReference type="AlphaFoldDB" id="A0A2M6UW27"/>
<proteinExistence type="predicted"/>
<keyword evidence="1" id="KW-0812">Transmembrane</keyword>
<dbReference type="EMBL" id="NJPP01000010">
    <property type="protein sequence ID" value="PIT70392.1"/>
    <property type="molecule type" value="Genomic_DNA"/>
</dbReference>
<sequence>MVFNGNHCGKRVEYSFAIIYFTTVFSFMRNTSFIILPLYVGFLLWCFKETFLKAAKPMALESVHKSYFYFFFIQILSIHTPHL</sequence>
<keyword evidence="1" id="KW-0472">Membrane</keyword>
<protein>
    <submittedName>
        <fullName evidence="2">Uncharacterized protein</fullName>
    </submittedName>
</protein>